<keyword evidence="1" id="KW-0812">Transmembrane</keyword>
<sequence>MEQKKHWGILGAIRTIMIGNINGISISAFSSRIKGKKIEKTNLLYEIKMIMSIIILLPAALIHGFVSNLLDVPVIDFG</sequence>
<keyword evidence="1" id="KW-1133">Transmembrane helix</keyword>
<protein>
    <submittedName>
        <fullName evidence="2">Uncharacterized protein</fullName>
    </submittedName>
</protein>
<gene>
    <name evidence="2" type="ORF">ACFFIX_18885</name>
</gene>
<name>A0ABV6GIF2_9BACI</name>
<evidence type="ECO:0000313" key="3">
    <source>
        <dbReference type="Proteomes" id="UP001589854"/>
    </source>
</evidence>
<proteinExistence type="predicted"/>
<keyword evidence="3" id="KW-1185">Reference proteome</keyword>
<accession>A0ABV6GIF2</accession>
<evidence type="ECO:0000313" key="2">
    <source>
        <dbReference type="EMBL" id="MFC0273466.1"/>
    </source>
</evidence>
<reference evidence="2 3" key="1">
    <citation type="submission" date="2024-09" db="EMBL/GenBank/DDBJ databases">
        <authorList>
            <person name="Sun Q."/>
            <person name="Mori K."/>
        </authorList>
    </citation>
    <scope>NUCLEOTIDE SEQUENCE [LARGE SCALE GENOMIC DNA]</scope>
    <source>
        <strain evidence="2 3">CCM 7228</strain>
    </source>
</reference>
<feature type="transmembrane region" description="Helical" evidence="1">
    <location>
        <begin position="50"/>
        <end position="70"/>
    </location>
</feature>
<keyword evidence="1" id="KW-0472">Membrane</keyword>
<dbReference type="EMBL" id="JBHLVO010000020">
    <property type="protein sequence ID" value="MFC0273466.1"/>
    <property type="molecule type" value="Genomic_DNA"/>
</dbReference>
<organism evidence="2 3">
    <name type="scientific">Metabacillus herbersteinensis</name>
    <dbReference type="NCBI Taxonomy" id="283816"/>
    <lineage>
        <taxon>Bacteria</taxon>
        <taxon>Bacillati</taxon>
        <taxon>Bacillota</taxon>
        <taxon>Bacilli</taxon>
        <taxon>Bacillales</taxon>
        <taxon>Bacillaceae</taxon>
        <taxon>Metabacillus</taxon>
    </lineage>
</organism>
<dbReference type="RefSeq" id="WP_378936783.1">
    <property type="nucleotide sequence ID" value="NZ_JBHLVO010000020.1"/>
</dbReference>
<comment type="caution">
    <text evidence="2">The sequence shown here is derived from an EMBL/GenBank/DDBJ whole genome shotgun (WGS) entry which is preliminary data.</text>
</comment>
<dbReference type="Proteomes" id="UP001589854">
    <property type="component" value="Unassembled WGS sequence"/>
</dbReference>
<evidence type="ECO:0000256" key="1">
    <source>
        <dbReference type="SAM" id="Phobius"/>
    </source>
</evidence>
<feature type="transmembrane region" description="Helical" evidence="1">
    <location>
        <begin position="6"/>
        <end position="29"/>
    </location>
</feature>